<name>A0A836BSI2_9CHLO</name>
<evidence type="ECO:0000313" key="12">
    <source>
        <dbReference type="EMBL" id="KAG2485788.1"/>
    </source>
</evidence>
<dbReference type="GO" id="GO:0031262">
    <property type="term" value="C:Ndc80 complex"/>
    <property type="evidence" value="ECO:0007669"/>
    <property type="project" value="InterPro"/>
</dbReference>
<evidence type="ECO:0000256" key="7">
    <source>
        <dbReference type="ARBA" id="ARBA00023306"/>
    </source>
</evidence>
<dbReference type="GO" id="GO:0005634">
    <property type="term" value="C:nucleus"/>
    <property type="evidence" value="ECO:0007669"/>
    <property type="project" value="UniProtKB-SubCell"/>
</dbReference>
<dbReference type="InterPro" id="IPR013255">
    <property type="entry name" value="Spc25_C"/>
</dbReference>
<dbReference type="OrthoDB" id="6353017at2759"/>
<accession>A0A836BSI2</accession>
<evidence type="ECO:0000256" key="8">
    <source>
        <dbReference type="ARBA" id="ARBA00023328"/>
    </source>
</evidence>
<evidence type="ECO:0000256" key="2">
    <source>
        <dbReference type="ARBA" id="ARBA00006379"/>
    </source>
</evidence>
<dbReference type="Proteomes" id="UP000612055">
    <property type="component" value="Unassembled WGS sequence"/>
</dbReference>
<evidence type="ECO:0000256" key="10">
    <source>
        <dbReference type="SAM" id="MobiDB-lite"/>
    </source>
</evidence>
<dbReference type="GO" id="GO:0051301">
    <property type="term" value="P:cell division"/>
    <property type="evidence" value="ECO:0007669"/>
    <property type="project" value="UniProtKB-UniRule"/>
</dbReference>
<feature type="domain" description="Chromosome segregation protein Spc25 C-terminal" evidence="11">
    <location>
        <begin position="124"/>
        <end position="192"/>
    </location>
</feature>
<dbReference type="AlphaFoldDB" id="A0A836BSI2"/>
<keyword evidence="8 9" id="KW-0137">Centromere</keyword>
<keyword evidence="6" id="KW-0175">Coiled coil</keyword>
<protein>
    <recommendedName>
        <fullName evidence="9">Kinetochore protein SPC25</fullName>
    </recommendedName>
</protein>
<comment type="similarity">
    <text evidence="2 9">Belongs to the SPC25 family.</text>
</comment>
<dbReference type="Pfam" id="PF08234">
    <property type="entry name" value="Spindle_Spc25"/>
    <property type="match status" value="1"/>
</dbReference>
<evidence type="ECO:0000259" key="11">
    <source>
        <dbReference type="Pfam" id="PF08234"/>
    </source>
</evidence>
<evidence type="ECO:0000313" key="13">
    <source>
        <dbReference type="Proteomes" id="UP000612055"/>
    </source>
</evidence>
<evidence type="ECO:0000256" key="1">
    <source>
        <dbReference type="ARBA" id="ARBA00004584"/>
    </source>
</evidence>
<keyword evidence="3 9" id="KW-0158">Chromosome</keyword>
<dbReference type="PANTHER" id="PTHR14281:SF0">
    <property type="entry name" value="KINETOCHORE PROTEIN SPC25"/>
    <property type="match status" value="1"/>
</dbReference>
<keyword evidence="4 9" id="KW-0132">Cell division</keyword>
<organism evidence="12 13">
    <name type="scientific">Edaphochlamys debaryana</name>
    <dbReference type="NCBI Taxonomy" id="47281"/>
    <lineage>
        <taxon>Eukaryota</taxon>
        <taxon>Viridiplantae</taxon>
        <taxon>Chlorophyta</taxon>
        <taxon>core chlorophytes</taxon>
        <taxon>Chlorophyceae</taxon>
        <taxon>CS clade</taxon>
        <taxon>Chlamydomonadales</taxon>
        <taxon>Chlamydomonadales incertae sedis</taxon>
        <taxon>Edaphochlamys</taxon>
    </lineage>
</organism>
<feature type="region of interest" description="Disordered" evidence="10">
    <location>
        <begin position="37"/>
        <end position="79"/>
    </location>
</feature>
<comment type="subcellular location">
    <subcellularLocation>
        <location evidence="1">Chromosome</location>
        <location evidence="1">Centromere</location>
    </subcellularLocation>
    <subcellularLocation>
        <location evidence="9">Nucleus</location>
    </subcellularLocation>
    <subcellularLocation>
        <location evidence="9">Chromosome</location>
        <location evidence="9">Centromere</location>
        <location evidence="9">Kinetochore</location>
    </subcellularLocation>
</comment>
<comment type="subunit">
    <text evidence="9">Component of the NDC80 complex.</text>
</comment>
<dbReference type="GO" id="GO:0007059">
    <property type="term" value="P:chromosome segregation"/>
    <property type="evidence" value="ECO:0007669"/>
    <property type="project" value="InterPro"/>
</dbReference>
<dbReference type="CDD" id="cd23784">
    <property type="entry name" value="RWD_Spc25"/>
    <property type="match status" value="1"/>
</dbReference>
<evidence type="ECO:0000256" key="3">
    <source>
        <dbReference type="ARBA" id="ARBA00022454"/>
    </source>
</evidence>
<comment type="caution">
    <text evidence="12">The sequence shown here is derived from an EMBL/GenBank/DDBJ whole genome shotgun (WGS) entry which is preliminary data.</text>
</comment>
<keyword evidence="5 9" id="KW-0498">Mitosis</keyword>
<dbReference type="Gene3D" id="3.30.457.50">
    <property type="entry name" value="Chromosome segregation protein Spc25"/>
    <property type="match status" value="1"/>
</dbReference>
<gene>
    <name evidence="12" type="ORF">HYH03_015499</name>
</gene>
<comment type="function">
    <text evidence="9">Acts as a component of the essential kinetochore-associated NDC80 complex, which is required for chromosome segregation and spindle checkpoint activity.</text>
</comment>
<evidence type="ECO:0000256" key="4">
    <source>
        <dbReference type="ARBA" id="ARBA00022618"/>
    </source>
</evidence>
<reference evidence="12" key="1">
    <citation type="journal article" date="2020" name="bioRxiv">
        <title>Comparative genomics of Chlamydomonas.</title>
        <authorList>
            <person name="Craig R.J."/>
            <person name="Hasan A.R."/>
            <person name="Ness R.W."/>
            <person name="Keightley P.D."/>
        </authorList>
    </citation>
    <scope>NUCLEOTIDE SEQUENCE</scope>
    <source>
        <strain evidence="12">CCAP 11/70</strain>
    </source>
</reference>
<keyword evidence="7 9" id="KW-0131">Cell cycle</keyword>
<evidence type="ECO:0000256" key="9">
    <source>
        <dbReference type="RuleBase" id="RU367150"/>
    </source>
</evidence>
<keyword evidence="13" id="KW-1185">Reference proteome</keyword>
<evidence type="ECO:0000256" key="5">
    <source>
        <dbReference type="ARBA" id="ARBA00022776"/>
    </source>
</evidence>
<keyword evidence="9" id="KW-0995">Kinetochore</keyword>
<evidence type="ECO:0000256" key="6">
    <source>
        <dbReference type="ARBA" id="ARBA00023054"/>
    </source>
</evidence>
<dbReference type="PANTHER" id="PTHR14281">
    <property type="entry name" value="KINETOCHORE PROTEIN SPC25-RELATED"/>
    <property type="match status" value="1"/>
</dbReference>
<dbReference type="EMBL" id="JAEHOE010000122">
    <property type="protein sequence ID" value="KAG2485788.1"/>
    <property type="molecule type" value="Genomic_DNA"/>
</dbReference>
<sequence length="201" mass="23114">MLLATERKDQHNGFMRDQTDKLNNLHGLKAQLLAASEETSKRLQKEEQELQRTQEDMAGASAAASTAEKKLDTAQMQLRRQQEEYRQRVTELEEAHRQKQRQLDKLRAAVSLFGSRFSLQFRHGQDELCLVLTNVDAFDTDKEFLLSVRITGDTYQVTRCEPMVPWLEELTAEVNRSNDFAAFVKGVRARFVEAARQARGL</sequence>
<dbReference type="InterPro" id="IPR045143">
    <property type="entry name" value="Spc25"/>
</dbReference>
<dbReference type="FunFam" id="3.30.457.50:FF:000001">
    <property type="entry name" value="Probable kinetochore protein spc25"/>
    <property type="match status" value="1"/>
</dbReference>
<feature type="compositionally biased region" description="Basic and acidic residues" evidence="10">
    <location>
        <begin position="38"/>
        <end position="55"/>
    </location>
</feature>
<keyword evidence="9" id="KW-0539">Nucleus</keyword>
<proteinExistence type="inferred from homology"/>